<keyword evidence="1" id="KW-0472">Membrane</keyword>
<sequence length="365" mass="42109">MFSPKLKRNISKIVPFGIIWLTFGLIFLFVEYAAIQDCAYAPSGAISLDYKVFAFAILAVTFVGFFIGMIEVLFIKRFFAKRSLLTKMLGKFFIYTLFLFLIISITYPIAASIELQLGVFDPRIWKKFFGFINSITFLSTGFQMLISLIASIFYTEISDHIGRGVFINFITGKYHKPKEERRIFMFLDMKSSTSIAEKLGHLRYFDLLQSYYHILSNALVEYYGEVYQYVGDEIVVSWKLKKGIKNNNCIACFFAMKKDLDEKSDWFEKKFGVCPTFKAGFHIGKVTTGEIGSIKKEIIFTRDVLNSTARIQSLCNEYRVDILLSETLVRILNLKKSFHLKFLGNKNLRGKEKPIKLYTLSKKAI</sequence>
<dbReference type="RefSeq" id="WP_309726925.1">
    <property type="nucleotide sequence ID" value="NZ_JAVDQA010000001.1"/>
</dbReference>
<keyword evidence="1" id="KW-1133">Transmembrane helix</keyword>
<evidence type="ECO:0000256" key="1">
    <source>
        <dbReference type="SAM" id="Phobius"/>
    </source>
</evidence>
<gene>
    <name evidence="3" type="ORF">GGR31_000633</name>
</gene>
<name>A0ABU1K672_9FLAO</name>
<dbReference type="PROSITE" id="PS50125">
    <property type="entry name" value="GUANYLATE_CYCLASE_2"/>
    <property type="match status" value="1"/>
</dbReference>
<keyword evidence="4" id="KW-1185">Reference proteome</keyword>
<dbReference type="InterPro" id="IPR029787">
    <property type="entry name" value="Nucleotide_cyclase"/>
</dbReference>
<evidence type="ECO:0000313" key="4">
    <source>
        <dbReference type="Proteomes" id="UP001257659"/>
    </source>
</evidence>
<reference evidence="3 4" key="1">
    <citation type="submission" date="2023-07" db="EMBL/GenBank/DDBJ databases">
        <title>Genomic Encyclopedia of Type Strains, Phase IV (KMG-IV): sequencing the most valuable type-strain genomes for metagenomic binning, comparative biology and taxonomic classification.</title>
        <authorList>
            <person name="Goeker M."/>
        </authorList>
    </citation>
    <scope>NUCLEOTIDE SEQUENCE [LARGE SCALE GENOMIC DNA]</scope>
    <source>
        <strain evidence="3 4">DSM 102814</strain>
    </source>
</reference>
<feature type="transmembrane region" description="Helical" evidence="1">
    <location>
        <begin position="92"/>
        <end position="111"/>
    </location>
</feature>
<evidence type="ECO:0000313" key="3">
    <source>
        <dbReference type="EMBL" id="MDR6300017.1"/>
    </source>
</evidence>
<feature type="domain" description="Guanylate cyclase" evidence="2">
    <location>
        <begin position="183"/>
        <end position="312"/>
    </location>
</feature>
<dbReference type="Pfam" id="PF00211">
    <property type="entry name" value="Guanylate_cyc"/>
    <property type="match status" value="1"/>
</dbReference>
<proteinExistence type="predicted"/>
<evidence type="ECO:0000259" key="2">
    <source>
        <dbReference type="PROSITE" id="PS50125"/>
    </source>
</evidence>
<feature type="transmembrane region" description="Helical" evidence="1">
    <location>
        <begin position="55"/>
        <end position="80"/>
    </location>
</feature>
<dbReference type="PANTHER" id="PTHR43081">
    <property type="entry name" value="ADENYLATE CYCLASE, TERMINAL-DIFFERENTIATION SPECIFIC-RELATED"/>
    <property type="match status" value="1"/>
</dbReference>
<dbReference type="SUPFAM" id="SSF55073">
    <property type="entry name" value="Nucleotide cyclase"/>
    <property type="match status" value="1"/>
</dbReference>
<feature type="transmembrane region" description="Helical" evidence="1">
    <location>
        <begin position="12"/>
        <end position="35"/>
    </location>
</feature>
<dbReference type="CDD" id="cd07302">
    <property type="entry name" value="CHD"/>
    <property type="match status" value="1"/>
</dbReference>
<feature type="transmembrane region" description="Helical" evidence="1">
    <location>
        <begin position="131"/>
        <end position="154"/>
    </location>
</feature>
<protein>
    <submittedName>
        <fullName evidence="3">Adenylate cyclase</fullName>
        <ecNumber evidence="3">4.6.1.1</ecNumber>
    </submittedName>
</protein>
<keyword evidence="1" id="KW-0812">Transmembrane</keyword>
<dbReference type="Proteomes" id="UP001257659">
    <property type="component" value="Unassembled WGS sequence"/>
</dbReference>
<dbReference type="EMBL" id="JAVDQA010000001">
    <property type="protein sequence ID" value="MDR6300017.1"/>
    <property type="molecule type" value="Genomic_DNA"/>
</dbReference>
<dbReference type="PANTHER" id="PTHR43081:SF1">
    <property type="entry name" value="ADENYLATE CYCLASE, TERMINAL-DIFFERENTIATION SPECIFIC"/>
    <property type="match status" value="1"/>
</dbReference>
<organism evidence="3 4">
    <name type="scientific">Mesonia maritima</name>
    <dbReference type="NCBI Taxonomy" id="1793873"/>
    <lineage>
        <taxon>Bacteria</taxon>
        <taxon>Pseudomonadati</taxon>
        <taxon>Bacteroidota</taxon>
        <taxon>Flavobacteriia</taxon>
        <taxon>Flavobacteriales</taxon>
        <taxon>Flavobacteriaceae</taxon>
        <taxon>Mesonia</taxon>
    </lineage>
</organism>
<dbReference type="InterPro" id="IPR001054">
    <property type="entry name" value="A/G_cyclase"/>
</dbReference>
<dbReference type="GO" id="GO:0004016">
    <property type="term" value="F:adenylate cyclase activity"/>
    <property type="evidence" value="ECO:0007669"/>
    <property type="project" value="UniProtKB-EC"/>
</dbReference>
<accession>A0ABU1K672</accession>
<dbReference type="InterPro" id="IPR050697">
    <property type="entry name" value="Adenylyl/Guanylyl_Cyclase_3/4"/>
</dbReference>
<comment type="caution">
    <text evidence="3">The sequence shown here is derived from an EMBL/GenBank/DDBJ whole genome shotgun (WGS) entry which is preliminary data.</text>
</comment>
<dbReference type="EC" id="4.6.1.1" evidence="3"/>
<keyword evidence="3" id="KW-0456">Lyase</keyword>
<dbReference type="Gene3D" id="3.30.70.1230">
    <property type="entry name" value="Nucleotide cyclase"/>
    <property type="match status" value="1"/>
</dbReference>